<name>A0A9Q8SVL8_9PEZI</name>
<protein>
    <submittedName>
        <fullName evidence="2">Uncharacterized protein</fullName>
    </submittedName>
</protein>
<accession>A0A9Q8SVL8</accession>
<organism evidence="2 3">
    <name type="scientific">Colletotrichum lupini</name>
    <dbReference type="NCBI Taxonomy" id="145971"/>
    <lineage>
        <taxon>Eukaryota</taxon>
        <taxon>Fungi</taxon>
        <taxon>Dikarya</taxon>
        <taxon>Ascomycota</taxon>
        <taxon>Pezizomycotina</taxon>
        <taxon>Sordariomycetes</taxon>
        <taxon>Hypocreomycetidae</taxon>
        <taxon>Glomerellales</taxon>
        <taxon>Glomerellaceae</taxon>
        <taxon>Colletotrichum</taxon>
        <taxon>Colletotrichum acutatum species complex</taxon>
    </lineage>
</organism>
<feature type="compositionally biased region" description="Polar residues" evidence="1">
    <location>
        <begin position="101"/>
        <end position="112"/>
    </location>
</feature>
<dbReference type="GeneID" id="73342918"/>
<evidence type="ECO:0000256" key="1">
    <source>
        <dbReference type="SAM" id="MobiDB-lite"/>
    </source>
</evidence>
<keyword evidence="3" id="KW-1185">Reference proteome</keyword>
<dbReference type="Proteomes" id="UP000830671">
    <property type="component" value="Chromosome 4"/>
</dbReference>
<dbReference type="AlphaFoldDB" id="A0A9Q8SVL8"/>
<evidence type="ECO:0000313" key="2">
    <source>
        <dbReference type="EMBL" id="UQC83432.1"/>
    </source>
</evidence>
<dbReference type="EMBL" id="CP019476">
    <property type="protein sequence ID" value="UQC83432.1"/>
    <property type="molecule type" value="Genomic_DNA"/>
</dbReference>
<evidence type="ECO:0000313" key="3">
    <source>
        <dbReference type="Proteomes" id="UP000830671"/>
    </source>
</evidence>
<feature type="region of interest" description="Disordered" evidence="1">
    <location>
        <begin position="177"/>
        <end position="200"/>
    </location>
</feature>
<sequence length="276" mass="29629">MGPHSAPVALQAWKLGSLHLPSPCPAMHVSTATAPSSLDVLAQTWNPAASGVSPYASWLQEKQQRLPPQPADNSRACQDSRSLLEACPATHFDDPRCHGPQTVQSRANNGPESPTRFPKPGRVFALPVSATHPVFHFLDRFLVFLWSLLIQFVSDPPSPRSTPSPLVLSDTRSPIQSYAEASPPDHAITPHGCSSISSQRVGQFRRSYNTDAAARNTKTAPGTSKFASATTPELKKDSALLRPNPPVTKTSEYARVPLPVEPSISYSPVCVASSAV</sequence>
<gene>
    <name evidence="2" type="ORF">CLUP02_08927</name>
</gene>
<reference evidence="2" key="1">
    <citation type="journal article" date="2021" name="Mol. Plant Microbe Interact.">
        <title>Complete Genome Sequence of the Plant-Pathogenic Fungus Colletotrichum lupini.</title>
        <authorList>
            <person name="Baroncelli R."/>
            <person name="Pensec F."/>
            <person name="Da Lio D."/>
            <person name="Boufleur T."/>
            <person name="Vicente I."/>
            <person name="Sarrocco S."/>
            <person name="Picot A."/>
            <person name="Baraldi E."/>
            <person name="Sukno S."/>
            <person name="Thon M."/>
            <person name="Le Floch G."/>
        </authorList>
    </citation>
    <scope>NUCLEOTIDE SEQUENCE</scope>
    <source>
        <strain evidence="2">IMI 504893</strain>
    </source>
</reference>
<dbReference type="KEGG" id="clup:CLUP02_08927"/>
<proteinExistence type="predicted"/>
<feature type="region of interest" description="Disordered" evidence="1">
    <location>
        <begin position="94"/>
        <end position="116"/>
    </location>
</feature>
<dbReference type="RefSeq" id="XP_049145051.1">
    <property type="nucleotide sequence ID" value="XM_049287908.1"/>
</dbReference>